<dbReference type="EMBL" id="JEMB01002004">
    <property type="protein sequence ID" value="KYF84044.1"/>
    <property type="molecule type" value="Genomic_DNA"/>
</dbReference>
<dbReference type="Proteomes" id="UP000075635">
    <property type="component" value="Unassembled WGS sequence"/>
</dbReference>
<name>A0A150RUY6_SORCE</name>
<dbReference type="AlphaFoldDB" id="A0A150RUY6"/>
<evidence type="ECO:0008006" key="3">
    <source>
        <dbReference type="Google" id="ProtNLM"/>
    </source>
</evidence>
<organism evidence="1 2">
    <name type="scientific">Sorangium cellulosum</name>
    <name type="common">Polyangium cellulosum</name>
    <dbReference type="NCBI Taxonomy" id="56"/>
    <lineage>
        <taxon>Bacteria</taxon>
        <taxon>Pseudomonadati</taxon>
        <taxon>Myxococcota</taxon>
        <taxon>Polyangia</taxon>
        <taxon>Polyangiales</taxon>
        <taxon>Polyangiaceae</taxon>
        <taxon>Sorangium</taxon>
    </lineage>
</organism>
<gene>
    <name evidence="1" type="ORF">BE17_29380</name>
</gene>
<evidence type="ECO:0000313" key="1">
    <source>
        <dbReference type="EMBL" id="KYF84044.1"/>
    </source>
</evidence>
<proteinExistence type="predicted"/>
<accession>A0A150RUY6</accession>
<reference evidence="1 2" key="1">
    <citation type="submission" date="2014-02" db="EMBL/GenBank/DDBJ databases">
        <title>The small core and large imbalanced accessory genome model reveals a collaborative survival strategy of Sorangium cellulosum strains in nature.</title>
        <authorList>
            <person name="Han K."/>
            <person name="Peng R."/>
            <person name="Blom J."/>
            <person name="Li Y.-Z."/>
        </authorList>
    </citation>
    <scope>NUCLEOTIDE SEQUENCE [LARGE SCALE GENOMIC DNA]</scope>
    <source>
        <strain evidence="1 2">So0011-07</strain>
    </source>
</reference>
<comment type="caution">
    <text evidence="1">The sequence shown here is derived from an EMBL/GenBank/DDBJ whole genome shotgun (WGS) entry which is preliminary data.</text>
</comment>
<sequence>MLLMLPLLAACSTTLLNQRIERRGGGWTIALLKLTDGPNDYGWGGMMRYVPADDERFLWARIELRNDSSAQQKFNYDRCDLDLGDSRVLPGMVDHDYFINGPAPDVEEFEPGETVTRMLIFSYPEDQFPTRFSCGDVTMPLPRF</sequence>
<evidence type="ECO:0000313" key="2">
    <source>
        <dbReference type="Proteomes" id="UP000075635"/>
    </source>
</evidence>
<protein>
    <recommendedName>
        <fullName evidence="3">DUF4352 domain-containing protein</fullName>
    </recommendedName>
</protein>